<dbReference type="EMBL" id="BGPR01003654">
    <property type="protein sequence ID" value="GBM90821.1"/>
    <property type="molecule type" value="Genomic_DNA"/>
</dbReference>
<gene>
    <name evidence="2" type="ORF">AVEN_103539_1</name>
</gene>
<reference evidence="2 3" key="1">
    <citation type="journal article" date="2019" name="Sci. Rep.">
        <title>Orb-weaving spider Araneus ventricosus genome elucidates the spidroin gene catalogue.</title>
        <authorList>
            <person name="Kono N."/>
            <person name="Nakamura H."/>
            <person name="Ohtoshi R."/>
            <person name="Moran D.A.P."/>
            <person name="Shinohara A."/>
            <person name="Yoshida Y."/>
            <person name="Fujiwara M."/>
            <person name="Mori M."/>
            <person name="Tomita M."/>
            <person name="Arakawa K."/>
        </authorList>
    </citation>
    <scope>NUCLEOTIDE SEQUENCE [LARGE SCALE GENOMIC DNA]</scope>
</reference>
<evidence type="ECO:0000256" key="1">
    <source>
        <dbReference type="SAM" id="MobiDB-lite"/>
    </source>
</evidence>
<dbReference type="Proteomes" id="UP000499080">
    <property type="component" value="Unassembled WGS sequence"/>
</dbReference>
<feature type="region of interest" description="Disordered" evidence="1">
    <location>
        <begin position="1"/>
        <end position="27"/>
    </location>
</feature>
<keyword evidence="3" id="KW-1185">Reference proteome</keyword>
<dbReference type="AlphaFoldDB" id="A0A4Y2JKE1"/>
<organism evidence="2 3">
    <name type="scientific">Araneus ventricosus</name>
    <name type="common">Orbweaver spider</name>
    <name type="synonym">Epeira ventricosa</name>
    <dbReference type="NCBI Taxonomy" id="182803"/>
    <lineage>
        <taxon>Eukaryota</taxon>
        <taxon>Metazoa</taxon>
        <taxon>Ecdysozoa</taxon>
        <taxon>Arthropoda</taxon>
        <taxon>Chelicerata</taxon>
        <taxon>Arachnida</taxon>
        <taxon>Araneae</taxon>
        <taxon>Araneomorphae</taxon>
        <taxon>Entelegynae</taxon>
        <taxon>Araneoidea</taxon>
        <taxon>Araneidae</taxon>
        <taxon>Araneus</taxon>
    </lineage>
</organism>
<protein>
    <submittedName>
        <fullName evidence="2">Uncharacterized protein</fullName>
    </submittedName>
</protein>
<sequence length="84" mass="9112">MSSQRLVQKCAERRVSSSSTDHGLNKSNIVGQMSSQWLVRKCGYRWVSSSSTDHGLNKSNIVGQMSPSVVGAEVWIEAGVSTVN</sequence>
<accession>A0A4Y2JKE1</accession>
<evidence type="ECO:0000313" key="3">
    <source>
        <dbReference type="Proteomes" id="UP000499080"/>
    </source>
</evidence>
<name>A0A4Y2JKE1_ARAVE</name>
<proteinExistence type="predicted"/>
<evidence type="ECO:0000313" key="2">
    <source>
        <dbReference type="EMBL" id="GBM90821.1"/>
    </source>
</evidence>
<comment type="caution">
    <text evidence="2">The sequence shown here is derived from an EMBL/GenBank/DDBJ whole genome shotgun (WGS) entry which is preliminary data.</text>
</comment>
<feature type="compositionally biased region" description="Polar residues" evidence="1">
    <location>
        <begin position="16"/>
        <end position="27"/>
    </location>
</feature>